<evidence type="ECO:0000313" key="3">
    <source>
        <dbReference type="EMBL" id="PKI40053.1"/>
    </source>
</evidence>
<dbReference type="OrthoDB" id="673645at2759"/>
<dbReference type="Proteomes" id="UP000233551">
    <property type="component" value="Unassembled WGS sequence"/>
</dbReference>
<evidence type="ECO:0000256" key="1">
    <source>
        <dbReference type="SAM" id="MobiDB-lite"/>
    </source>
</evidence>
<reference evidence="2" key="2">
    <citation type="submission" date="2017-06" db="EMBL/GenBank/DDBJ databases">
        <title>The pomegranate genome and the genomics of punicalagin biosynthesis.</title>
        <authorList>
            <person name="Xu C."/>
        </authorList>
    </citation>
    <scope>NUCLEOTIDE SEQUENCE [LARGE SCALE GENOMIC DNA]</scope>
    <source>
        <tissue evidence="2">Fresh leaf</tissue>
    </source>
</reference>
<proteinExistence type="predicted"/>
<feature type="compositionally biased region" description="Low complexity" evidence="1">
    <location>
        <begin position="66"/>
        <end position="76"/>
    </location>
</feature>
<organism evidence="2 4">
    <name type="scientific">Punica granatum</name>
    <name type="common">Pomegranate</name>
    <dbReference type="NCBI Taxonomy" id="22663"/>
    <lineage>
        <taxon>Eukaryota</taxon>
        <taxon>Viridiplantae</taxon>
        <taxon>Streptophyta</taxon>
        <taxon>Embryophyta</taxon>
        <taxon>Tracheophyta</taxon>
        <taxon>Spermatophyta</taxon>
        <taxon>Magnoliopsida</taxon>
        <taxon>eudicotyledons</taxon>
        <taxon>Gunneridae</taxon>
        <taxon>Pentapetalae</taxon>
        <taxon>rosids</taxon>
        <taxon>malvids</taxon>
        <taxon>Myrtales</taxon>
        <taxon>Lythraceae</taxon>
        <taxon>Punica</taxon>
    </lineage>
</organism>
<dbReference type="PANTHER" id="PTHR33912">
    <property type="entry name" value="OS01G0939400 PROTEIN"/>
    <property type="match status" value="1"/>
</dbReference>
<accession>A0A218VSY0</accession>
<dbReference type="EMBL" id="PGOL01003672">
    <property type="protein sequence ID" value="PKI40053.1"/>
    <property type="molecule type" value="Genomic_DNA"/>
</dbReference>
<dbReference type="PANTHER" id="PTHR33912:SF2">
    <property type="entry name" value="PUTATIVE-RELATED"/>
    <property type="match status" value="1"/>
</dbReference>
<feature type="compositionally biased region" description="Basic and acidic residues" evidence="1">
    <location>
        <begin position="77"/>
        <end position="91"/>
    </location>
</feature>
<dbReference type="AlphaFoldDB" id="A0A218VSY0"/>
<keyword evidence="5" id="KW-1185">Reference proteome</keyword>
<feature type="region of interest" description="Disordered" evidence="1">
    <location>
        <begin position="1"/>
        <end position="40"/>
    </location>
</feature>
<sequence length="114" mass="12149">MADAISGKTPRNAASCGRGAPPKPPSRLQRRAPSSLQISPAAPKWNVAIPLLSPLATSPTSPPRVAPCERPAAAEPSRAEPSENKQPEVFKKWQHPAAPFSYEPGPRRPSFVPV</sequence>
<feature type="region of interest" description="Disordered" evidence="1">
    <location>
        <begin position="53"/>
        <end position="114"/>
    </location>
</feature>
<dbReference type="InterPro" id="IPR040381">
    <property type="entry name" value="At4g14450-like"/>
</dbReference>
<gene>
    <name evidence="2" type="ORF">CDL15_Pgr010590</name>
    <name evidence="3" type="ORF">CRG98_039558</name>
</gene>
<evidence type="ECO:0000313" key="5">
    <source>
        <dbReference type="Proteomes" id="UP000233551"/>
    </source>
</evidence>
<comment type="caution">
    <text evidence="2">The sequence shown here is derived from an EMBL/GenBank/DDBJ whole genome shotgun (WGS) entry which is preliminary data.</text>
</comment>
<reference evidence="4" key="1">
    <citation type="journal article" date="2017" name="Plant J.">
        <title>The pomegranate (Punica granatum L.) genome and the genomics of punicalagin biosynthesis.</title>
        <authorList>
            <person name="Qin G."/>
            <person name="Xu C."/>
            <person name="Ming R."/>
            <person name="Tang H."/>
            <person name="Guyot R."/>
            <person name="Kramer E.M."/>
            <person name="Hu Y."/>
            <person name="Yi X."/>
            <person name="Qi Y."/>
            <person name="Xu X."/>
            <person name="Gao Z."/>
            <person name="Pan H."/>
            <person name="Jian J."/>
            <person name="Tian Y."/>
            <person name="Yue Z."/>
            <person name="Xu Y."/>
        </authorList>
    </citation>
    <scope>NUCLEOTIDE SEQUENCE [LARGE SCALE GENOMIC DNA]</scope>
    <source>
        <strain evidence="4">cv. Dabenzi</strain>
    </source>
</reference>
<dbReference type="GO" id="GO:0005634">
    <property type="term" value="C:nucleus"/>
    <property type="evidence" value="ECO:0007669"/>
    <property type="project" value="TreeGrafter"/>
</dbReference>
<dbReference type="EMBL" id="MTKT01006106">
    <property type="protein sequence ID" value="OWM63190.1"/>
    <property type="molecule type" value="Genomic_DNA"/>
</dbReference>
<evidence type="ECO:0000313" key="2">
    <source>
        <dbReference type="EMBL" id="OWM63190.1"/>
    </source>
</evidence>
<evidence type="ECO:0000313" key="4">
    <source>
        <dbReference type="Proteomes" id="UP000197138"/>
    </source>
</evidence>
<name>A0A218VSY0_PUNGR</name>
<dbReference type="GO" id="GO:0005737">
    <property type="term" value="C:cytoplasm"/>
    <property type="evidence" value="ECO:0007669"/>
    <property type="project" value="TreeGrafter"/>
</dbReference>
<reference evidence="3 5" key="3">
    <citation type="submission" date="2017-11" db="EMBL/GenBank/DDBJ databases">
        <title>De-novo sequencing of pomegranate (Punica granatum L.) genome.</title>
        <authorList>
            <person name="Akparov Z."/>
            <person name="Amiraslanov A."/>
            <person name="Hajiyeva S."/>
            <person name="Abbasov M."/>
            <person name="Kaur K."/>
            <person name="Hamwieh A."/>
            <person name="Solovyev V."/>
            <person name="Salamov A."/>
            <person name="Braich B."/>
            <person name="Kosarev P."/>
            <person name="Mahmoud A."/>
            <person name="Hajiyev E."/>
            <person name="Babayeva S."/>
            <person name="Izzatullayeva V."/>
            <person name="Mammadov A."/>
            <person name="Mammadov A."/>
            <person name="Sharifova S."/>
            <person name="Ojaghi J."/>
            <person name="Eynullazada K."/>
            <person name="Bayramov B."/>
            <person name="Abdulazimova A."/>
            <person name="Shahmuradov I."/>
        </authorList>
    </citation>
    <scope>NUCLEOTIDE SEQUENCE [LARGE SCALE GENOMIC DNA]</scope>
    <source>
        <strain evidence="3">AG2017</strain>
        <strain evidence="5">cv. AG2017</strain>
        <tissue evidence="3">Leaf</tissue>
    </source>
</reference>
<protein>
    <submittedName>
        <fullName evidence="2">Uncharacterized protein</fullName>
    </submittedName>
</protein>
<dbReference type="GeneID" id="116192157"/>
<dbReference type="Proteomes" id="UP000197138">
    <property type="component" value="Unassembled WGS sequence"/>
</dbReference>